<feature type="region of interest" description="Disordered" evidence="1">
    <location>
        <begin position="1051"/>
        <end position="1080"/>
    </location>
</feature>
<organism evidence="3 4">
    <name type="scientific">Tieghemiomyces parasiticus</name>
    <dbReference type="NCBI Taxonomy" id="78921"/>
    <lineage>
        <taxon>Eukaryota</taxon>
        <taxon>Fungi</taxon>
        <taxon>Fungi incertae sedis</taxon>
        <taxon>Zoopagomycota</taxon>
        <taxon>Kickxellomycotina</taxon>
        <taxon>Dimargaritomycetes</taxon>
        <taxon>Dimargaritales</taxon>
        <taxon>Dimargaritaceae</taxon>
        <taxon>Tieghemiomyces</taxon>
    </lineage>
</organism>
<feature type="region of interest" description="Disordered" evidence="1">
    <location>
        <begin position="528"/>
        <end position="559"/>
    </location>
</feature>
<reference evidence="3" key="1">
    <citation type="submission" date="2022-07" db="EMBL/GenBank/DDBJ databases">
        <title>Phylogenomic reconstructions and comparative analyses of Kickxellomycotina fungi.</title>
        <authorList>
            <person name="Reynolds N.K."/>
            <person name="Stajich J.E."/>
            <person name="Barry K."/>
            <person name="Grigoriev I.V."/>
            <person name="Crous P."/>
            <person name="Smith M.E."/>
        </authorList>
    </citation>
    <scope>NUCLEOTIDE SEQUENCE</scope>
    <source>
        <strain evidence="3">RSA 861</strain>
    </source>
</reference>
<proteinExistence type="predicted"/>
<feature type="region of interest" description="Disordered" evidence="1">
    <location>
        <begin position="1"/>
        <end position="131"/>
    </location>
</feature>
<dbReference type="OrthoDB" id="10693267at2759"/>
<feature type="compositionally biased region" description="Low complexity" evidence="1">
    <location>
        <begin position="535"/>
        <end position="550"/>
    </location>
</feature>
<feature type="compositionally biased region" description="Polar residues" evidence="1">
    <location>
        <begin position="1"/>
        <end position="14"/>
    </location>
</feature>
<feature type="compositionally biased region" description="Low complexity" evidence="1">
    <location>
        <begin position="642"/>
        <end position="655"/>
    </location>
</feature>
<feature type="region of interest" description="Disordered" evidence="1">
    <location>
        <begin position="286"/>
        <end position="308"/>
    </location>
</feature>
<evidence type="ECO:0000313" key="4">
    <source>
        <dbReference type="Proteomes" id="UP001150569"/>
    </source>
</evidence>
<feature type="compositionally biased region" description="Low complexity" evidence="1">
    <location>
        <begin position="1139"/>
        <end position="1156"/>
    </location>
</feature>
<feature type="compositionally biased region" description="Low complexity" evidence="1">
    <location>
        <begin position="694"/>
        <end position="716"/>
    </location>
</feature>
<comment type="caution">
    <text evidence="3">The sequence shown here is derived from an EMBL/GenBank/DDBJ whole genome shotgun (WGS) entry which is preliminary data.</text>
</comment>
<feature type="compositionally biased region" description="Low complexity" evidence="1">
    <location>
        <begin position="918"/>
        <end position="932"/>
    </location>
</feature>
<accession>A0A9W7ZRM5</accession>
<dbReference type="SUPFAM" id="SSF46934">
    <property type="entry name" value="UBA-like"/>
    <property type="match status" value="1"/>
</dbReference>
<feature type="region of interest" description="Disordered" evidence="1">
    <location>
        <begin position="908"/>
        <end position="939"/>
    </location>
</feature>
<evidence type="ECO:0000313" key="3">
    <source>
        <dbReference type="EMBL" id="KAJ1908648.1"/>
    </source>
</evidence>
<feature type="region of interest" description="Disordered" evidence="1">
    <location>
        <begin position="642"/>
        <end position="669"/>
    </location>
</feature>
<dbReference type="EMBL" id="JANBPT010001353">
    <property type="protein sequence ID" value="KAJ1908648.1"/>
    <property type="molecule type" value="Genomic_DNA"/>
</dbReference>
<feature type="domain" description="UBA" evidence="2">
    <location>
        <begin position="1177"/>
        <end position="1217"/>
    </location>
</feature>
<sequence>SHQSGTSVKLSKSKASAIGSPRASTLTRSIERIRSLTGSSRSPVATIATEPAVTSASDPSAGPLCSSTTSSRMKRTTTAEQIERVTRPTVSDLASRRSTSSAIPPHSTGSQDAMLRSPVWRPTDGTAKIPPVVVVPGRADDMRSVSGQSNDSFTTSQVAEKEEQLEVLRTILIDLSNSLGHLRPELPASVAAEPAAPVAETAVESAGNSTAKTTPAAASTGASIASATRLSKVSIPTRGRAVLTEGETPVAPVPVAASSSGSLNRSRLTLPSVKVISPGGSIVATSREASSASSPSPRPSSAANLSAPVDPVPADEAISQAVATAEAALATVAAITSAIKEASAATASSMATGPNTETPRSRDTYARAVATTLPVSASVSQGDSSVSFTGKYTKASMFVEADPPAAESNPVTDSNDDLAHAAGVPLPMSQSGSFMSVQGTYVTRRSAEPSLVLLATQSSKASTPREQTPPVLPTILETVEVVKDEATDVAEEPAATPPQVQQAVLVESPKGVVETILEATEEEVVELEAEPKSAAPPAVTAPALTVTGTPAPSPTPGQPAPVVSLPTVLITPVATELYGDYLNDPLAAPLVVDEMVTQLHEVTDTLNQLIEEHPQIADEIGGVIRKVHEAVILSIDHVTRSSRAPSSAPTVAASSLGTPSRRQSHFPSAAPVVPAVAEAAPPNIVVTPAPPTAPAAEADASKSHCSSSSSSSSAKSRTTAAQRHKPKVAAHLLSSVRVEHGSFVDPHAQSGGPRQDDATPDPVPSAPASNPEPEIVMVAVVTEEVATTSAPQPPVPAESACTQSGTEPAIIGASIAESKSSVVEVASDMEVNEAAQATSFVVEVVASEADPVEPAAVRVVENVIEVDPPVVEVVTEAIVEEPAVVEPRTESSTVPPAMSRLASYSAFPTSPRGSVTGSMPSLTSDSSCSSPRPDGHFYAKTPSPVLERPLASHHASRISIPVQQFGSPPEEVHVKHTPDESSPPYLACHEFSHASDSMFGSGAAPPFSASHHFPPSFSDFAPINSPFSFHQSTGEHATGLGHGSFFATSAGARRSHGGGMGSMSFSEALPPRGTSHNRRGGYTYQRATTAAVDATGQHHLHTHIHQASWHHTGNARTSTGHPGGFPTSTGRIRIPVQFNGSPAGAARSSGSSSSASSPPPSPPPANRSAVDEAVQRELHENTKRLLAMGYTDYNYLQTILRQSGGDLEVAVQRLLHLNSQ</sequence>
<dbReference type="Proteomes" id="UP001150569">
    <property type="component" value="Unassembled WGS sequence"/>
</dbReference>
<dbReference type="PROSITE" id="PS50030">
    <property type="entry name" value="UBA"/>
    <property type="match status" value="1"/>
</dbReference>
<feature type="compositionally biased region" description="Polar residues" evidence="1">
    <location>
        <begin position="96"/>
        <end position="111"/>
    </location>
</feature>
<feature type="non-terminal residue" evidence="3">
    <location>
        <position position="1"/>
    </location>
</feature>
<dbReference type="AlphaFoldDB" id="A0A9W7ZRM5"/>
<protein>
    <recommendedName>
        <fullName evidence="2">UBA domain-containing protein</fullName>
    </recommendedName>
</protein>
<feature type="compositionally biased region" description="Polar residues" evidence="1">
    <location>
        <begin position="908"/>
        <end position="917"/>
    </location>
</feature>
<feature type="region of interest" description="Disordered" evidence="1">
    <location>
        <begin position="687"/>
        <end position="726"/>
    </location>
</feature>
<keyword evidence="4" id="KW-1185">Reference proteome</keyword>
<dbReference type="InterPro" id="IPR009060">
    <property type="entry name" value="UBA-like_sf"/>
</dbReference>
<dbReference type="InterPro" id="IPR015940">
    <property type="entry name" value="UBA"/>
</dbReference>
<feature type="region of interest" description="Disordered" evidence="1">
    <location>
        <begin position="1107"/>
        <end position="1171"/>
    </location>
</feature>
<name>A0A9W7ZRM5_9FUNG</name>
<gene>
    <name evidence="3" type="ORF">IWQ60_011601</name>
</gene>
<evidence type="ECO:0000256" key="1">
    <source>
        <dbReference type="SAM" id="MobiDB-lite"/>
    </source>
</evidence>
<evidence type="ECO:0000259" key="2">
    <source>
        <dbReference type="PROSITE" id="PS50030"/>
    </source>
</evidence>
<feature type="region of interest" description="Disordered" evidence="1">
    <location>
        <begin position="743"/>
        <end position="772"/>
    </location>
</feature>
<feature type="compositionally biased region" description="Polar residues" evidence="1">
    <location>
        <begin position="1109"/>
        <end position="1130"/>
    </location>
</feature>